<organism evidence="1">
    <name type="scientific">Aspergillus arachidicola</name>
    <dbReference type="NCBI Taxonomy" id="656916"/>
    <lineage>
        <taxon>Eukaryota</taxon>
        <taxon>Fungi</taxon>
        <taxon>Dikarya</taxon>
        <taxon>Ascomycota</taxon>
        <taxon>Pezizomycotina</taxon>
        <taxon>Eurotiomycetes</taxon>
        <taxon>Eurotiomycetidae</taxon>
        <taxon>Eurotiales</taxon>
        <taxon>Aspergillaceae</taxon>
        <taxon>Aspergillus</taxon>
        <taxon>Aspergillus subgen. Circumdati</taxon>
    </lineage>
</organism>
<sequence length="77" mass="8605">MRRTSLVCFGRLSGDLVHPGFGVNFVPRSWWLRLLCALAFCQNGWRESHLWLVAVGVKGGWDSGCLGCLRHELVACC</sequence>
<reference evidence="1" key="1">
    <citation type="submission" date="2019-04" db="EMBL/GenBank/DDBJ databases">
        <title>Friends and foes A comparative genomics study of 23 Aspergillus species from section Flavi.</title>
        <authorList>
            <consortium name="DOE Joint Genome Institute"/>
            <person name="Kjaerbolling I."/>
            <person name="Vesth T."/>
            <person name="Frisvad J.C."/>
            <person name="Nybo J.L."/>
            <person name="Theobald S."/>
            <person name="Kildgaard S."/>
            <person name="Isbrandt T."/>
            <person name="Kuo A."/>
            <person name="Sato A."/>
            <person name="Lyhne E.K."/>
            <person name="Kogle M.E."/>
            <person name="Wiebenga A."/>
            <person name="Kun R.S."/>
            <person name="Lubbers R.J."/>
            <person name="Makela M.R."/>
            <person name="Barry K."/>
            <person name="Chovatia M."/>
            <person name="Clum A."/>
            <person name="Daum C."/>
            <person name="Haridas S."/>
            <person name="He G."/>
            <person name="LaButti K."/>
            <person name="Lipzen A."/>
            <person name="Mondo S."/>
            <person name="Riley R."/>
            <person name="Salamov A."/>
            <person name="Simmons B.A."/>
            <person name="Magnuson J.K."/>
            <person name="Henrissat B."/>
            <person name="Mortensen U.H."/>
            <person name="Larsen T.O."/>
            <person name="Devries R.P."/>
            <person name="Grigoriev I.V."/>
            <person name="Machida M."/>
            <person name="Baker S.E."/>
            <person name="Andersen M.R."/>
        </authorList>
    </citation>
    <scope>NUCLEOTIDE SEQUENCE</scope>
    <source>
        <strain evidence="1">CBS 117612</strain>
    </source>
</reference>
<gene>
    <name evidence="1" type="ORF">BDV24DRAFT_130378</name>
</gene>
<dbReference type="EMBL" id="ML737134">
    <property type="protein sequence ID" value="KAE8342446.1"/>
    <property type="molecule type" value="Genomic_DNA"/>
</dbReference>
<name>A0A5N6YD82_9EURO</name>
<proteinExistence type="predicted"/>
<protein>
    <submittedName>
        <fullName evidence="1">Uncharacterized protein</fullName>
    </submittedName>
</protein>
<accession>A0A5N6YD82</accession>
<dbReference type="Proteomes" id="UP000325558">
    <property type="component" value="Unassembled WGS sequence"/>
</dbReference>
<evidence type="ECO:0000313" key="1">
    <source>
        <dbReference type="EMBL" id="KAE8342446.1"/>
    </source>
</evidence>
<dbReference type="AlphaFoldDB" id="A0A5N6YD82"/>